<evidence type="ECO:0000259" key="7">
    <source>
        <dbReference type="PROSITE" id="PS50189"/>
    </source>
</evidence>
<keyword evidence="4 6" id="KW-0732">Signal</keyword>
<gene>
    <name evidence="8" type="ORF">KUTeg_004562</name>
</gene>
<reference evidence="8 9" key="1">
    <citation type="submission" date="2022-12" db="EMBL/GenBank/DDBJ databases">
        <title>Chromosome-level genome of Tegillarca granosa.</title>
        <authorList>
            <person name="Kim J."/>
        </authorList>
    </citation>
    <scope>NUCLEOTIDE SEQUENCE [LARGE SCALE GENOMIC DNA]</scope>
    <source>
        <strain evidence="8">Teg-2019</strain>
        <tissue evidence="8">Adductor muscle</tissue>
    </source>
</reference>
<dbReference type="Pfam" id="PF00965">
    <property type="entry name" value="TIMP"/>
    <property type="match status" value="1"/>
</dbReference>
<evidence type="ECO:0000256" key="1">
    <source>
        <dbReference type="ARBA" id="ARBA00004613"/>
    </source>
</evidence>
<evidence type="ECO:0000256" key="6">
    <source>
        <dbReference type="SAM" id="SignalP"/>
    </source>
</evidence>
<feature type="signal peptide" evidence="6">
    <location>
        <begin position="1"/>
        <end position="23"/>
    </location>
</feature>
<evidence type="ECO:0000256" key="5">
    <source>
        <dbReference type="ARBA" id="ARBA00023157"/>
    </source>
</evidence>
<evidence type="ECO:0000256" key="3">
    <source>
        <dbReference type="ARBA" id="ARBA00022525"/>
    </source>
</evidence>
<dbReference type="EMBL" id="JARBDR010000214">
    <property type="protein sequence ID" value="KAJ8319471.1"/>
    <property type="molecule type" value="Genomic_DNA"/>
</dbReference>
<evidence type="ECO:0000313" key="8">
    <source>
        <dbReference type="EMBL" id="KAJ8319471.1"/>
    </source>
</evidence>
<dbReference type="InterPro" id="IPR008993">
    <property type="entry name" value="TIMP-like_OB-fold"/>
</dbReference>
<keyword evidence="5" id="KW-1015">Disulfide bond</keyword>
<keyword evidence="3" id="KW-0964">Secreted</keyword>
<dbReference type="SUPFAM" id="SSF50242">
    <property type="entry name" value="TIMP-like"/>
    <property type="match status" value="1"/>
</dbReference>
<dbReference type="Proteomes" id="UP001217089">
    <property type="component" value="Unassembled WGS sequence"/>
</dbReference>
<comment type="subcellular location">
    <subcellularLocation>
        <location evidence="1">Secreted</location>
    </subcellularLocation>
</comment>
<feature type="chain" id="PRO_5045868647" description="NTR domain-containing protein" evidence="6">
    <location>
        <begin position="24"/>
        <end position="292"/>
    </location>
</feature>
<proteinExistence type="inferred from homology"/>
<keyword evidence="9" id="KW-1185">Reference proteome</keyword>
<evidence type="ECO:0000256" key="4">
    <source>
        <dbReference type="ARBA" id="ARBA00022729"/>
    </source>
</evidence>
<dbReference type="InterPro" id="IPR001134">
    <property type="entry name" value="Netrin_domain"/>
</dbReference>
<evidence type="ECO:0000256" key="2">
    <source>
        <dbReference type="ARBA" id="ARBA00005669"/>
    </source>
</evidence>
<organism evidence="8 9">
    <name type="scientific">Tegillarca granosa</name>
    <name type="common">Malaysian cockle</name>
    <name type="synonym">Anadara granosa</name>
    <dbReference type="NCBI Taxonomy" id="220873"/>
    <lineage>
        <taxon>Eukaryota</taxon>
        <taxon>Metazoa</taxon>
        <taxon>Spiralia</taxon>
        <taxon>Lophotrochozoa</taxon>
        <taxon>Mollusca</taxon>
        <taxon>Bivalvia</taxon>
        <taxon>Autobranchia</taxon>
        <taxon>Pteriomorphia</taxon>
        <taxon>Arcoida</taxon>
        <taxon>Arcoidea</taxon>
        <taxon>Arcidae</taxon>
        <taxon>Tegillarca</taxon>
    </lineage>
</organism>
<dbReference type="InterPro" id="IPR051998">
    <property type="entry name" value="Meteorin-like"/>
</dbReference>
<accession>A0ABQ9FRV7</accession>
<comment type="caution">
    <text evidence="8">The sequence shown here is derived from an EMBL/GenBank/DDBJ whole genome shotgun (WGS) entry which is preliminary data.</text>
</comment>
<dbReference type="PANTHER" id="PTHR28593:SF3">
    <property type="entry name" value="METEORIN-LIKE PROTEIN"/>
    <property type="match status" value="1"/>
</dbReference>
<dbReference type="PANTHER" id="PTHR28593">
    <property type="entry name" value="METEORIN-LIKE PROTEIN"/>
    <property type="match status" value="1"/>
</dbReference>
<feature type="domain" description="NTR" evidence="7">
    <location>
        <begin position="170"/>
        <end position="289"/>
    </location>
</feature>
<evidence type="ECO:0000313" key="9">
    <source>
        <dbReference type="Proteomes" id="UP001217089"/>
    </source>
</evidence>
<protein>
    <recommendedName>
        <fullName evidence="7">NTR domain-containing protein</fullName>
    </recommendedName>
</protein>
<name>A0ABQ9FRV7_TEGGR</name>
<dbReference type="InterPro" id="IPR001820">
    <property type="entry name" value="TIMP"/>
</dbReference>
<comment type="similarity">
    <text evidence="2">Belongs to the meteorin family.</text>
</comment>
<dbReference type="PROSITE" id="PS50189">
    <property type="entry name" value="NTR"/>
    <property type="match status" value="1"/>
</dbReference>
<dbReference type="Gene3D" id="2.40.50.120">
    <property type="match status" value="1"/>
</dbReference>
<sequence>MSPPHWLQYILLSFYCVFWTVIAQQYCDQCDCSISENIGEGRGVRNVKPPCVEGKITWVSPYGAVRIELNPGFPDFEACFIVEAKNLRAQVSQELTDYKLVLNEHPSSLKPLITVSGRTQEYCMNSKSGPIILFVEPERNIQDAGLPKIVFQYDITRKNSIFYFNPMEDCRPCTERELIRAYCSSDFVIRASVENIIHKDTNKHSEISVSISRIVRQKNQDLFYRTSRNSPNLQGKLHTPRKCDISRTIGDYLFTGRLRLGQLHVTCAAYIKEWENILHRALELGTMECSLD</sequence>